<keyword evidence="3" id="KW-1185">Reference proteome</keyword>
<evidence type="ECO:0000313" key="2">
    <source>
        <dbReference type="EMBL" id="QKE26116.1"/>
    </source>
</evidence>
<feature type="domain" description="Schlafen group 3-like DNA/RNA helicase" evidence="1">
    <location>
        <begin position="214"/>
        <end position="389"/>
    </location>
</feature>
<dbReference type="Pfam" id="PF09848">
    <property type="entry name" value="SLFN-g3_helicase"/>
    <property type="match status" value="1"/>
</dbReference>
<dbReference type="CDD" id="cd00009">
    <property type="entry name" value="AAA"/>
    <property type="match status" value="1"/>
</dbReference>
<accession>A0AAE7B332</accession>
<dbReference type="InterPro" id="IPR018647">
    <property type="entry name" value="SLFN_3-like_DNA/RNA_helicase"/>
</dbReference>
<dbReference type="KEGG" id="aaqi:AAQM_1367"/>
<dbReference type="GO" id="GO:0005524">
    <property type="term" value="F:ATP binding"/>
    <property type="evidence" value="ECO:0007669"/>
    <property type="project" value="UniProtKB-KW"/>
</dbReference>
<dbReference type="AlphaFoldDB" id="A0AAE7B332"/>
<dbReference type="InterPro" id="IPR027417">
    <property type="entry name" value="P-loop_NTPase"/>
</dbReference>
<dbReference type="Proteomes" id="UP000502065">
    <property type="component" value="Chromosome"/>
</dbReference>
<dbReference type="Gene3D" id="3.40.50.300">
    <property type="entry name" value="P-loop containing nucleotide triphosphate hydrolases"/>
    <property type="match status" value="1"/>
</dbReference>
<evidence type="ECO:0000313" key="3">
    <source>
        <dbReference type="Proteomes" id="UP000502065"/>
    </source>
</evidence>
<sequence length="496" mass="58418">MKKINLLMLDNIFVSNPEILLKNSVKEYLNLEDLKEQEKTTINRLCNIIKGTKFHHHFFENYYLNYQIPQIGKEFDLLRISDKLVINIELKSEAISNEDILKQLERNYYYLSFLKKEIHCYTFVTENSIDKLYYYDENIKTITEVEISNLIVNLIKINDFDDINIDGLFNPSNYLISPFNKTAEFLKGEYFLTKQQEQIKNTILKKIDENCQNKIFSISGAAGTGKTLLTYDIAKELKNLGKNITVIHCAQKNNGIYDLIENGWNIKAIKEYKVGTLTSDVIIFDESQRISKYQLDSILKNEQNYIIFSHDVNQKLNTSNQAEEVVSYIEKIANKYILTNKVRHNKNLASFLKKFFDLSTIKIDELSKDDYKNISFYFTNELDDARLYVEYLKSIGWEHIYLTNSLRTAEPLDNVKFSSNNSSHQAIGQEYDNVVIVINEYFYYTEQLKLSYNARYYYNPLETLFQAITRTRKKLKLVIINNEKVYKKCIQIINRE</sequence>
<proteinExistence type="predicted"/>
<keyword evidence="2" id="KW-0547">Nucleotide-binding</keyword>
<protein>
    <submittedName>
        <fullName evidence="2">ATP-binding protein (AAA domain)</fullName>
    </submittedName>
</protein>
<dbReference type="SUPFAM" id="SSF52540">
    <property type="entry name" value="P-loop containing nucleoside triphosphate hydrolases"/>
    <property type="match status" value="1"/>
</dbReference>
<evidence type="ECO:0000259" key="1">
    <source>
        <dbReference type="Pfam" id="PF09848"/>
    </source>
</evidence>
<dbReference type="EMBL" id="CP030944">
    <property type="protein sequence ID" value="QKE26116.1"/>
    <property type="molecule type" value="Genomic_DNA"/>
</dbReference>
<reference evidence="2 3" key="1">
    <citation type="submission" date="2018-07" db="EMBL/GenBank/DDBJ databases">
        <title>Identification of phenol metabolism pathways in Arcobacter.</title>
        <authorList>
            <person name="Miller W.G."/>
            <person name="Yee E."/>
            <person name="Bono J.L."/>
        </authorList>
    </citation>
    <scope>NUCLEOTIDE SEQUENCE [LARGE SCALE GENOMIC DNA]</scope>
    <source>
        <strain evidence="2 3">W63</strain>
    </source>
</reference>
<keyword evidence="2" id="KW-0067">ATP-binding</keyword>
<organism evidence="2 3">
    <name type="scientific">Arcobacter aquimarinus</name>
    <dbReference type="NCBI Taxonomy" id="1315211"/>
    <lineage>
        <taxon>Bacteria</taxon>
        <taxon>Pseudomonadati</taxon>
        <taxon>Campylobacterota</taxon>
        <taxon>Epsilonproteobacteria</taxon>
        <taxon>Campylobacterales</taxon>
        <taxon>Arcobacteraceae</taxon>
        <taxon>Arcobacter</taxon>
    </lineage>
</organism>
<dbReference type="RefSeq" id="WP_129094559.1">
    <property type="nucleotide sequence ID" value="NZ_CBCSAE010000004.1"/>
</dbReference>
<gene>
    <name evidence="2" type="ORF">AAQM_1367</name>
</gene>
<name>A0AAE7B332_9BACT</name>